<dbReference type="GO" id="GO:0005829">
    <property type="term" value="C:cytosol"/>
    <property type="evidence" value="ECO:0007669"/>
    <property type="project" value="TreeGrafter"/>
</dbReference>
<comment type="similarity">
    <text evidence="2 12">Belongs to the glycosyl hydrolase 1 family.</text>
</comment>
<evidence type="ECO:0000256" key="9">
    <source>
        <dbReference type="PIRSR" id="PIRSR617736-1"/>
    </source>
</evidence>
<dbReference type="Proteomes" id="UP000000844">
    <property type="component" value="Chromosome"/>
</dbReference>
<feature type="binding site" evidence="10">
    <location>
        <position position="167"/>
    </location>
    <ligand>
        <name>substrate</name>
    </ligand>
</feature>
<organism evidence="13 14">
    <name type="scientific">Stackebrandtia nassauensis (strain DSM 44728 / CIP 108903 / NRRL B-16338 / NBRC 102104 / LLR-40K-21)</name>
    <dbReference type="NCBI Taxonomy" id="446470"/>
    <lineage>
        <taxon>Bacteria</taxon>
        <taxon>Bacillati</taxon>
        <taxon>Actinomycetota</taxon>
        <taxon>Actinomycetes</taxon>
        <taxon>Glycomycetales</taxon>
        <taxon>Glycomycetaceae</taxon>
        <taxon>Stackebrandtia</taxon>
    </lineage>
</organism>
<dbReference type="EC" id="3.2.1.21" evidence="3 12"/>
<keyword evidence="6" id="KW-0119">Carbohydrate metabolism</keyword>
<dbReference type="InterPro" id="IPR001360">
    <property type="entry name" value="Glyco_hydro_1"/>
</dbReference>
<dbReference type="SUPFAM" id="SSF51445">
    <property type="entry name" value="(Trans)glycosidases"/>
    <property type="match status" value="1"/>
</dbReference>
<feature type="binding site" evidence="10">
    <location>
        <position position="419"/>
    </location>
    <ligand>
        <name>substrate</name>
    </ligand>
</feature>
<proteinExistence type="inferred from homology"/>
<protein>
    <recommendedName>
        <fullName evidence="3 12">Beta-glucosidase</fullName>
        <ecNumber evidence="3 12">3.2.1.21</ecNumber>
    </recommendedName>
</protein>
<keyword evidence="14" id="KW-1185">Reference proteome</keyword>
<evidence type="ECO:0000256" key="2">
    <source>
        <dbReference type="ARBA" id="ARBA00010838"/>
    </source>
</evidence>
<evidence type="ECO:0000256" key="7">
    <source>
        <dbReference type="ARBA" id="ARBA00023295"/>
    </source>
</evidence>
<evidence type="ECO:0000256" key="5">
    <source>
        <dbReference type="ARBA" id="ARBA00023001"/>
    </source>
</evidence>
<dbReference type="STRING" id="446470.Snas_6279"/>
<feature type="binding site" evidence="10">
    <location>
        <begin position="426"/>
        <end position="427"/>
    </location>
    <ligand>
        <name>substrate</name>
    </ligand>
</feature>
<evidence type="ECO:0000313" key="13">
    <source>
        <dbReference type="EMBL" id="ADD45899.1"/>
    </source>
</evidence>
<dbReference type="KEGG" id="sna:Snas_6279"/>
<evidence type="ECO:0000256" key="6">
    <source>
        <dbReference type="ARBA" id="ARBA00023277"/>
    </source>
</evidence>
<keyword evidence="7 12" id="KW-0326">Glycosidase</keyword>
<evidence type="ECO:0000256" key="1">
    <source>
        <dbReference type="ARBA" id="ARBA00000448"/>
    </source>
</evidence>
<dbReference type="PANTHER" id="PTHR10353:SF36">
    <property type="entry name" value="LP05116P"/>
    <property type="match status" value="1"/>
</dbReference>
<evidence type="ECO:0000313" key="14">
    <source>
        <dbReference type="Proteomes" id="UP000000844"/>
    </source>
</evidence>
<sequence length="463" mass="50616">MTRNGNGFGPDFTWGAASSAYQVEGAATADGRGPSIWDTFAAAPGRVVDASTGETAVEAYHRVDEDVAVMRELGLRAYRFSVSWPRVVPDGTGAVNQAGLDYYRRLTDRLLDAGIEPWVTLYHWDLPQPLEDAGGWPERDTALRFADYALTVHEALSDRVDNWITVNEPWCAAFLGYASGEHAPGRREPAAAIAAAHHLLLGHGLATTGMRSADASSRIAIGLNFYPVHPASDRPDDVDAARRVDGVQNRLFTEAVLRGAYPSDVLADFKPVRDPDYIHDGDLRIISTPIDRLCVNYYSRFTVTGTANGRASASAAPTDTGSAWPGNEHIGFVGADLPVTGMGWEIDPDGLRDQLLRLAREYPGVELVVTENGAAFDDVLSDDGTAVHDQRRLVYLRRHVAACAEAIAAGVPLSGYFVWSLMDNFEWAWGYTKRFGVVYVDFETQRRVVKDSGHWYRDLIAGG</sequence>
<dbReference type="GO" id="GO:0030245">
    <property type="term" value="P:cellulose catabolic process"/>
    <property type="evidence" value="ECO:0007669"/>
    <property type="project" value="UniProtKB-KW"/>
</dbReference>
<dbReference type="InterPro" id="IPR033132">
    <property type="entry name" value="GH_1_N_CS"/>
</dbReference>
<dbReference type="FunFam" id="3.20.20.80:FF:000004">
    <property type="entry name" value="Beta-glucosidase 6-phospho-beta-glucosidase"/>
    <property type="match status" value="1"/>
</dbReference>
<dbReference type="HOGENOM" id="CLU_001859_1_3_11"/>
<feature type="binding site" evidence="10">
    <location>
        <position position="298"/>
    </location>
    <ligand>
        <name>substrate</name>
    </ligand>
</feature>
<evidence type="ECO:0000256" key="4">
    <source>
        <dbReference type="ARBA" id="ARBA00022801"/>
    </source>
</evidence>
<name>D3Q414_STANL</name>
<reference evidence="13 14" key="1">
    <citation type="journal article" date="2009" name="Stand. Genomic Sci.">
        <title>Complete genome sequence of Stackebrandtia nassauensis type strain (LLR-40K-21).</title>
        <authorList>
            <person name="Munk C."/>
            <person name="Lapidus A."/>
            <person name="Copeland A."/>
            <person name="Jando M."/>
            <person name="Mayilraj S."/>
            <person name="Glavina Del Rio T."/>
            <person name="Nolan M."/>
            <person name="Chen F."/>
            <person name="Lucas S."/>
            <person name="Tice H."/>
            <person name="Cheng J.F."/>
            <person name="Han C."/>
            <person name="Detter J.C."/>
            <person name="Bruce D."/>
            <person name="Goodwin L."/>
            <person name="Chain P."/>
            <person name="Pitluck S."/>
            <person name="Goker M."/>
            <person name="Ovchinikova G."/>
            <person name="Pati A."/>
            <person name="Ivanova N."/>
            <person name="Mavromatis K."/>
            <person name="Chen A."/>
            <person name="Palaniappan K."/>
            <person name="Land M."/>
            <person name="Hauser L."/>
            <person name="Chang Y.J."/>
            <person name="Jeffries C.D."/>
            <person name="Bristow J."/>
            <person name="Eisen J.A."/>
            <person name="Markowitz V."/>
            <person name="Hugenholtz P."/>
            <person name="Kyrpides N.C."/>
            <person name="Klenk H.P."/>
        </authorList>
    </citation>
    <scope>NUCLEOTIDE SEQUENCE [LARGE SCALE GENOMIC DNA]</scope>
    <source>
        <strain evidence="14">DSM 44728 / CIP 108903 / NRRL B-16338 / NBRC 102104 / LLR-40K-21</strain>
    </source>
</reference>
<dbReference type="CAZy" id="GH1">
    <property type="family name" value="Glycoside Hydrolase Family 1"/>
</dbReference>
<keyword evidence="4 12" id="KW-0378">Hydrolase</keyword>
<dbReference type="PROSITE" id="PS00572">
    <property type="entry name" value="GLYCOSYL_HYDROL_F1_1"/>
    <property type="match status" value="1"/>
</dbReference>
<dbReference type="Gene3D" id="3.20.20.80">
    <property type="entry name" value="Glycosidases"/>
    <property type="match status" value="1"/>
</dbReference>
<evidence type="ECO:0000256" key="11">
    <source>
        <dbReference type="PROSITE-ProRule" id="PRU10055"/>
    </source>
</evidence>
<dbReference type="NCBIfam" id="TIGR03356">
    <property type="entry name" value="BGL"/>
    <property type="match status" value="1"/>
</dbReference>
<keyword evidence="8" id="KW-0624">Polysaccharide degradation</keyword>
<evidence type="ECO:0000256" key="10">
    <source>
        <dbReference type="PIRSR" id="PIRSR617736-2"/>
    </source>
</evidence>
<comment type="catalytic activity">
    <reaction evidence="1 12">
        <text>Hydrolysis of terminal, non-reducing beta-D-glucosyl residues with release of beta-D-glucose.</text>
        <dbReference type="EC" id="3.2.1.21"/>
    </reaction>
</comment>
<evidence type="ECO:0000256" key="3">
    <source>
        <dbReference type="ARBA" id="ARBA00012744"/>
    </source>
</evidence>
<dbReference type="OrthoDB" id="5166882at2"/>
<dbReference type="PRINTS" id="PR00131">
    <property type="entry name" value="GLHYDRLASE1"/>
</dbReference>
<dbReference type="eggNOG" id="COG2723">
    <property type="taxonomic scope" value="Bacteria"/>
</dbReference>
<dbReference type="Pfam" id="PF00232">
    <property type="entry name" value="Glyco_hydro_1"/>
    <property type="match status" value="1"/>
</dbReference>
<dbReference type="InterPro" id="IPR018120">
    <property type="entry name" value="Glyco_hydro_1_AS"/>
</dbReference>
<accession>D3Q414</accession>
<dbReference type="InterPro" id="IPR017736">
    <property type="entry name" value="Glyco_hydro_1_beta-glucosidase"/>
</dbReference>
<dbReference type="AlphaFoldDB" id="D3Q414"/>
<evidence type="ECO:0000256" key="12">
    <source>
        <dbReference type="RuleBase" id="RU361175"/>
    </source>
</evidence>
<dbReference type="PANTHER" id="PTHR10353">
    <property type="entry name" value="GLYCOSYL HYDROLASE"/>
    <property type="match status" value="1"/>
</dbReference>
<evidence type="ECO:0000256" key="8">
    <source>
        <dbReference type="ARBA" id="ARBA00023326"/>
    </source>
</evidence>
<dbReference type="RefSeq" id="WP_013021470.1">
    <property type="nucleotide sequence ID" value="NC_013947.1"/>
</dbReference>
<keyword evidence="5" id="KW-0136">Cellulose degradation</keyword>
<dbReference type="PROSITE" id="PS00653">
    <property type="entry name" value="GLYCOSYL_HYDROL_F1_2"/>
    <property type="match status" value="1"/>
</dbReference>
<dbReference type="GO" id="GO:0008422">
    <property type="term" value="F:beta-glucosidase activity"/>
    <property type="evidence" value="ECO:0007669"/>
    <property type="project" value="UniProtKB-EC"/>
</dbReference>
<dbReference type="EMBL" id="CP001778">
    <property type="protein sequence ID" value="ADD45899.1"/>
    <property type="molecule type" value="Genomic_DNA"/>
</dbReference>
<feature type="active site" description="Nucleophile" evidence="9 11">
    <location>
        <position position="371"/>
    </location>
</feature>
<feature type="binding site" evidence="10">
    <location>
        <position position="123"/>
    </location>
    <ligand>
        <name>substrate</name>
    </ligand>
</feature>
<gene>
    <name evidence="13" type="ordered locus">Snas_6279</name>
</gene>
<feature type="active site" description="Proton donor" evidence="9">
    <location>
        <position position="168"/>
    </location>
</feature>
<dbReference type="InterPro" id="IPR017853">
    <property type="entry name" value="GH"/>
</dbReference>
<feature type="binding site" evidence="10">
    <location>
        <position position="22"/>
    </location>
    <ligand>
        <name>substrate</name>
    </ligand>
</feature>